<feature type="domain" description="PiggyBac transposable element-derived protein" evidence="2">
    <location>
        <begin position="77"/>
        <end position="286"/>
    </location>
</feature>
<proteinExistence type="predicted"/>
<feature type="compositionally biased region" description="Polar residues" evidence="1">
    <location>
        <begin position="64"/>
        <end position="73"/>
    </location>
</feature>
<dbReference type="InterPro" id="IPR029526">
    <property type="entry name" value="PGBD"/>
</dbReference>
<evidence type="ECO:0000256" key="1">
    <source>
        <dbReference type="SAM" id="MobiDB-lite"/>
    </source>
</evidence>
<protein>
    <recommendedName>
        <fullName evidence="2">PiggyBac transposable element-derived protein domain-containing protein</fullName>
    </recommendedName>
</protein>
<name>A0A0L8I753_OCTBM</name>
<dbReference type="PANTHER" id="PTHR46599">
    <property type="entry name" value="PIGGYBAC TRANSPOSABLE ELEMENT-DERIVED PROTEIN 4"/>
    <property type="match status" value="1"/>
</dbReference>
<dbReference type="AlphaFoldDB" id="A0A0L8I753"/>
<gene>
    <name evidence="3" type="ORF">OCBIM_22030443mg</name>
</gene>
<dbReference type="PANTHER" id="PTHR46599:SF3">
    <property type="entry name" value="PIGGYBAC TRANSPOSABLE ELEMENT-DERIVED PROTEIN 4"/>
    <property type="match status" value="1"/>
</dbReference>
<reference evidence="3" key="1">
    <citation type="submission" date="2015-07" db="EMBL/GenBank/DDBJ databases">
        <title>MeaNS - Measles Nucleotide Surveillance Program.</title>
        <authorList>
            <person name="Tran T."/>
            <person name="Druce J."/>
        </authorList>
    </citation>
    <scope>NUCLEOTIDE SEQUENCE</scope>
    <source>
        <strain evidence="3">UCB-OBI-ISO-001</strain>
        <tissue evidence="3">Gonad</tissue>
    </source>
</reference>
<dbReference type="OrthoDB" id="6147624at2759"/>
<accession>A0A0L8I753</accession>
<organism evidence="3">
    <name type="scientific">Octopus bimaculoides</name>
    <name type="common">California two-spotted octopus</name>
    <dbReference type="NCBI Taxonomy" id="37653"/>
    <lineage>
        <taxon>Eukaryota</taxon>
        <taxon>Metazoa</taxon>
        <taxon>Spiralia</taxon>
        <taxon>Lophotrochozoa</taxon>
        <taxon>Mollusca</taxon>
        <taxon>Cephalopoda</taxon>
        <taxon>Coleoidea</taxon>
        <taxon>Octopodiformes</taxon>
        <taxon>Octopoda</taxon>
        <taxon>Incirrata</taxon>
        <taxon>Octopodidae</taxon>
        <taxon>Octopus</taxon>
    </lineage>
</organism>
<dbReference type="EMBL" id="KQ416350">
    <property type="protein sequence ID" value="KOF97318.1"/>
    <property type="molecule type" value="Genomic_DNA"/>
</dbReference>
<evidence type="ECO:0000313" key="3">
    <source>
        <dbReference type="EMBL" id="KOF97318.1"/>
    </source>
</evidence>
<feature type="region of interest" description="Disordered" evidence="1">
    <location>
        <begin position="26"/>
        <end position="73"/>
    </location>
</feature>
<dbReference type="Pfam" id="PF13843">
    <property type="entry name" value="DDE_Tnp_1_7"/>
    <property type="match status" value="1"/>
</dbReference>
<sequence length="288" mass="33018">MSYHSGSINFIIMTFSSNLQSLRQATPSSTTSPVVCSSSDDDSESVYFPSSESDDSDSYDDLPVNQSTKANLKQRSSPLEIFHEFLTDEMFQYIADRIYATLLKTRPGHGSDWFPTTGDKIKVAYSADTDGHHEETEPGVILELGSNYVVPFFLEMMPHDQFLALLRNVHFNSGKNQDDRLHKIHPVVDEVAENYRMVYVPTHICMAKSLWKFKGRLQIKQYNPPTLQSRFIKACGYMWNYKIYTGQDRLDFLVSTNVVLLLNENLFDKGYNVYVDNCFSSPDFFLQL</sequence>
<dbReference type="STRING" id="37653.A0A0L8I753"/>
<feature type="compositionally biased region" description="Low complexity" evidence="1">
    <location>
        <begin position="26"/>
        <end position="38"/>
    </location>
</feature>
<evidence type="ECO:0000259" key="2">
    <source>
        <dbReference type="Pfam" id="PF13843"/>
    </source>
</evidence>